<keyword evidence="3 4" id="KW-0072">Autophagy</keyword>
<comment type="subunit">
    <text evidence="4">Forms a conjugate with ATG5.</text>
</comment>
<evidence type="ECO:0000256" key="2">
    <source>
        <dbReference type="ARBA" id="ARBA00022786"/>
    </source>
</evidence>
<comment type="similarity">
    <text evidence="4">Belongs to the ATG12 family.</text>
</comment>
<dbReference type="PANTHER" id="PTHR13385">
    <property type="entry name" value="AUTOPHAGY PROTEIN 12"/>
    <property type="match status" value="1"/>
</dbReference>
<dbReference type="InterPro" id="IPR029071">
    <property type="entry name" value="Ubiquitin-like_domsf"/>
</dbReference>
<evidence type="ECO:0000256" key="5">
    <source>
        <dbReference type="SAM" id="MobiDB-lite"/>
    </source>
</evidence>
<dbReference type="Gene3D" id="3.10.20.90">
    <property type="entry name" value="Phosphatidylinositol 3-kinase Catalytic Subunit, Chain A, domain 1"/>
    <property type="match status" value="1"/>
</dbReference>
<evidence type="ECO:0000256" key="4">
    <source>
        <dbReference type="RuleBase" id="RU361201"/>
    </source>
</evidence>
<proteinExistence type="inferred from homology"/>
<organism evidence="6 7">
    <name type="scientific">Limulus polyphemus</name>
    <name type="common">Atlantic horseshoe crab</name>
    <dbReference type="NCBI Taxonomy" id="6850"/>
    <lineage>
        <taxon>Eukaryota</taxon>
        <taxon>Metazoa</taxon>
        <taxon>Ecdysozoa</taxon>
        <taxon>Arthropoda</taxon>
        <taxon>Chelicerata</taxon>
        <taxon>Merostomata</taxon>
        <taxon>Xiphosura</taxon>
        <taxon>Limulidae</taxon>
        <taxon>Limulus</taxon>
    </lineage>
</organism>
<dbReference type="CDD" id="cd01612">
    <property type="entry name" value="Ubl_ATG12"/>
    <property type="match status" value="1"/>
</dbReference>
<keyword evidence="2 4" id="KW-0833">Ubl conjugation pathway</keyword>
<dbReference type="RefSeq" id="XP_013789132.1">
    <property type="nucleotide sequence ID" value="XM_013933678.2"/>
</dbReference>
<evidence type="ECO:0000256" key="1">
    <source>
        <dbReference type="ARBA" id="ARBA00022499"/>
    </source>
</evidence>
<evidence type="ECO:0000313" key="6">
    <source>
        <dbReference type="Proteomes" id="UP000694941"/>
    </source>
</evidence>
<keyword evidence="1 4" id="KW-1017">Isopeptide bond</keyword>
<gene>
    <name evidence="7" type="primary">LOC106473005</name>
</gene>
<comment type="function">
    <text evidence="4">Ubiquitin-like protein involved in autophagic vesicle formation.</text>
</comment>
<sequence>MAEVSNSNKNIELVSADHVIEEGDTSVDEKKNDVELEEKPKEIHNPSDAPLALTEKVKIDILLKATADAPIMKRKKWAVDPCKKIGWIIEFIRRYLKLDPSESLFLYVNQAFAPSPDQEVRNLYECFGADGKLVLHYAKTQAWG</sequence>
<protein>
    <recommendedName>
        <fullName evidence="4">Ubiquitin-like protein ATG12</fullName>
    </recommendedName>
</protein>
<evidence type="ECO:0000313" key="7">
    <source>
        <dbReference type="RefSeq" id="XP_013789132.1"/>
    </source>
</evidence>
<reference evidence="7" key="1">
    <citation type="submission" date="2025-08" db="UniProtKB">
        <authorList>
            <consortium name="RefSeq"/>
        </authorList>
    </citation>
    <scope>IDENTIFICATION</scope>
    <source>
        <tissue evidence="7">Muscle</tissue>
    </source>
</reference>
<feature type="compositionally biased region" description="Basic and acidic residues" evidence="5">
    <location>
        <begin position="27"/>
        <end position="45"/>
    </location>
</feature>
<keyword evidence="6" id="KW-1185">Reference proteome</keyword>
<dbReference type="Pfam" id="PF04110">
    <property type="entry name" value="APG12"/>
    <property type="match status" value="1"/>
</dbReference>
<accession>A0ABM1BUW0</accession>
<dbReference type="Proteomes" id="UP000694941">
    <property type="component" value="Unplaced"/>
</dbReference>
<dbReference type="GeneID" id="106473005"/>
<evidence type="ECO:0000256" key="3">
    <source>
        <dbReference type="ARBA" id="ARBA00023006"/>
    </source>
</evidence>
<dbReference type="SUPFAM" id="SSF54236">
    <property type="entry name" value="Ubiquitin-like"/>
    <property type="match status" value="1"/>
</dbReference>
<dbReference type="InterPro" id="IPR007242">
    <property type="entry name" value="Atg12"/>
</dbReference>
<feature type="region of interest" description="Disordered" evidence="5">
    <location>
        <begin position="22"/>
        <end position="47"/>
    </location>
</feature>
<name>A0ABM1BUW0_LIMPO</name>
<dbReference type="PANTHER" id="PTHR13385:SF0">
    <property type="entry name" value="UBIQUITIN-LIKE PROTEIN ATG12"/>
    <property type="match status" value="1"/>
</dbReference>